<dbReference type="Proteomes" id="UP000006546">
    <property type="component" value="Chromosome"/>
</dbReference>
<dbReference type="PROSITE" id="PS51450">
    <property type="entry name" value="LRR"/>
    <property type="match status" value="1"/>
</dbReference>
<dbReference type="RefSeq" id="WP_013758210.1">
    <property type="nucleotide sequence ID" value="NC_015500.1"/>
</dbReference>
<dbReference type="AlphaFoldDB" id="F4LKC8"/>
<evidence type="ECO:0000256" key="3">
    <source>
        <dbReference type="SAM" id="SignalP"/>
    </source>
</evidence>
<evidence type="ECO:0000256" key="2">
    <source>
        <dbReference type="ARBA" id="ARBA00022737"/>
    </source>
</evidence>
<dbReference type="InterPro" id="IPR032675">
    <property type="entry name" value="LRR_dom_sf"/>
</dbReference>
<protein>
    <submittedName>
        <fullName evidence="4">Leucine-rich repeat-containing protein</fullName>
    </submittedName>
</protein>
<keyword evidence="5" id="KW-1185">Reference proteome</keyword>
<gene>
    <name evidence="4" type="ordered locus">Trebr_1070</name>
</gene>
<keyword evidence="1" id="KW-0433">Leucine-rich repeat</keyword>
<evidence type="ECO:0000313" key="4">
    <source>
        <dbReference type="EMBL" id="AEE16502.1"/>
    </source>
</evidence>
<dbReference type="EMBL" id="CP002696">
    <property type="protein sequence ID" value="AEE16502.1"/>
    <property type="molecule type" value="Genomic_DNA"/>
</dbReference>
<feature type="signal peptide" evidence="3">
    <location>
        <begin position="1"/>
        <end position="19"/>
    </location>
</feature>
<evidence type="ECO:0000256" key="1">
    <source>
        <dbReference type="ARBA" id="ARBA00022614"/>
    </source>
</evidence>
<dbReference type="PANTHER" id="PTHR46652:SF3">
    <property type="entry name" value="LEUCINE-RICH REPEAT-CONTAINING PROTEIN 9"/>
    <property type="match status" value="1"/>
</dbReference>
<dbReference type="SUPFAM" id="SSF52058">
    <property type="entry name" value="L domain-like"/>
    <property type="match status" value="1"/>
</dbReference>
<keyword evidence="3" id="KW-0732">Signal</keyword>
<dbReference type="eggNOG" id="COG4886">
    <property type="taxonomic scope" value="Bacteria"/>
</dbReference>
<dbReference type="Gene3D" id="3.80.10.10">
    <property type="entry name" value="Ribonuclease Inhibitor"/>
    <property type="match status" value="1"/>
</dbReference>
<sequence length="221" mass="25135">MKRNITLFLLFLTVSFSFAEEIEIKLISEKNGTAESLYYDTNTETFSLGYGSYVSKIENLEKLKNLTEVSLVGTAFLKDLSFLRQCTELEVLTLYDLHVSDFSFLYSLPKLKVLDIQSVTFSKLFDILKLQKLEYLAMVNCGITSLKDFADHGKNLQYINLSGNKIEEISHIKANDNAVYILSLNPVAKRLFLGSDSYSFLPRNCQMLWMKNPGICLGCNL</sequence>
<proteinExistence type="predicted"/>
<dbReference type="KEGG" id="tbe:Trebr_1070"/>
<dbReference type="OrthoDB" id="1148122at2"/>
<dbReference type="InterPro" id="IPR050836">
    <property type="entry name" value="SDS22/Internalin_LRR"/>
</dbReference>
<reference evidence="5" key="1">
    <citation type="submission" date="2011-04" db="EMBL/GenBank/DDBJ databases">
        <title>The complete genome of Treponema brennaborense DSM 12168.</title>
        <authorList>
            <person name="Lucas S."/>
            <person name="Han J."/>
            <person name="Lapidus A."/>
            <person name="Bruce D."/>
            <person name="Goodwin L."/>
            <person name="Pitluck S."/>
            <person name="Peters L."/>
            <person name="Kyrpides N."/>
            <person name="Mavromatis K."/>
            <person name="Ivanova N."/>
            <person name="Mikhailova N."/>
            <person name="Pagani I."/>
            <person name="Teshima H."/>
            <person name="Detter J.C."/>
            <person name="Tapia R."/>
            <person name="Han C."/>
            <person name="Land M."/>
            <person name="Hauser L."/>
            <person name="Markowitz V."/>
            <person name="Cheng J.-F."/>
            <person name="Hugenholtz P."/>
            <person name="Woyke T."/>
            <person name="Wu D."/>
            <person name="Gronow S."/>
            <person name="Wellnitz S."/>
            <person name="Brambilla E."/>
            <person name="Klenk H.-P."/>
            <person name="Eisen J.A."/>
        </authorList>
    </citation>
    <scope>NUCLEOTIDE SEQUENCE [LARGE SCALE GENOMIC DNA]</scope>
    <source>
        <strain evidence="5">DSM 12168 / CIP 105900 / DD5/3</strain>
    </source>
</reference>
<keyword evidence="2" id="KW-0677">Repeat</keyword>
<accession>F4LKC8</accession>
<feature type="chain" id="PRO_5003317738" evidence="3">
    <location>
        <begin position="20"/>
        <end position="221"/>
    </location>
</feature>
<dbReference type="HOGENOM" id="CLU_1250179_0_0_12"/>
<organism evidence="4 5">
    <name type="scientific">Treponema brennaborense (strain DSM 12168 / CIP 105900 / DD5/3)</name>
    <dbReference type="NCBI Taxonomy" id="906968"/>
    <lineage>
        <taxon>Bacteria</taxon>
        <taxon>Pseudomonadati</taxon>
        <taxon>Spirochaetota</taxon>
        <taxon>Spirochaetia</taxon>
        <taxon>Spirochaetales</taxon>
        <taxon>Treponemataceae</taxon>
        <taxon>Treponema</taxon>
    </lineage>
</organism>
<dbReference type="PANTHER" id="PTHR46652">
    <property type="entry name" value="LEUCINE-RICH REPEAT AND IQ DOMAIN-CONTAINING PROTEIN 1-RELATED"/>
    <property type="match status" value="1"/>
</dbReference>
<evidence type="ECO:0000313" key="5">
    <source>
        <dbReference type="Proteomes" id="UP000006546"/>
    </source>
</evidence>
<name>F4LKC8_TREBD</name>
<dbReference type="InterPro" id="IPR001611">
    <property type="entry name" value="Leu-rich_rpt"/>
</dbReference>